<gene>
    <name evidence="1" type="ORF">Pla52o_18930</name>
</gene>
<dbReference type="EMBL" id="SJPT01000003">
    <property type="protein sequence ID" value="TWU23970.1"/>
    <property type="molecule type" value="Genomic_DNA"/>
</dbReference>
<dbReference type="AlphaFoldDB" id="A0A5C6CH29"/>
<dbReference type="InterPro" id="IPR006311">
    <property type="entry name" value="TAT_signal"/>
</dbReference>
<protein>
    <submittedName>
        <fullName evidence="1">Uncharacterized protein</fullName>
    </submittedName>
</protein>
<organism evidence="1 2">
    <name type="scientific">Novipirellula galeiformis</name>
    <dbReference type="NCBI Taxonomy" id="2528004"/>
    <lineage>
        <taxon>Bacteria</taxon>
        <taxon>Pseudomonadati</taxon>
        <taxon>Planctomycetota</taxon>
        <taxon>Planctomycetia</taxon>
        <taxon>Pirellulales</taxon>
        <taxon>Pirellulaceae</taxon>
        <taxon>Novipirellula</taxon>
    </lineage>
</organism>
<dbReference type="Proteomes" id="UP000316304">
    <property type="component" value="Unassembled WGS sequence"/>
</dbReference>
<sequence length="519" mass="56488">MMNRNGRRQFLANVGSGMLVGTLGTGLAGDLGIRSACAYDGAADDRLTFGELEPLVSLMQETPLDKLQQVLLGKIDSGTDLSTLIAAGSLANARTFGGHDYVGFHTFMALTPALEMAAELPEPRRALPVLKVLYRNTDRIQQFGGSNSEVLRRLDTRKHQGQRPSAEELQAMTRQADVAGAEQMMAALSEESAASVFNRVQHSVQDEADVHRVVLAWRAWACIGVVGESHANTLLRQSVRYCLQDSQRRIRDGKPDPQLWTLLPRLLDQYKLLSQPVGDRRGDDQWIDELAWTIFQSNRVQAADAAAQALVAGYAPDQVGEAMSVAANLLLLHDPGREKDGDGDKVKGSVHGASVGVHASDSANAWRNIARVSNPRNTIASLLVGAYHTAGQSPRVQREPWPLKMDAVDAVDDKQQLLQQAEQAVRNRDQALAGAAVQRFADVGGSPRAISDVLIKFATSEDGALHAEKYYRTATEEFANTRPSLRWRHLVGLARVSASEYGTAAPGYREACELLNVQA</sequence>
<name>A0A5C6CH29_9BACT</name>
<reference evidence="1 2" key="1">
    <citation type="submission" date="2019-02" db="EMBL/GenBank/DDBJ databases">
        <title>Deep-cultivation of Planctomycetes and their phenomic and genomic characterization uncovers novel biology.</title>
        <authorList>
            <person name="Wiegand S."/>
            <person name="Jogler M."/>
            <person name="Boedeker C."/>
            <person name="Pinto D."/>
            <person name="Vollmers J."/>
            <person name="Rivas-Marin E."/>
            <person name="Kohn T."/>
            <person name="Peeters S.H."/>
            <person name="Heuer A."/>
            <person name="Rast P."/>
            <person name="Oberbeckmann S."/>
            <person name="Bunk B."/>
            <person name="Jeske O."/>
            <person name="Meyerdierks A."/>
            <person name="Storesund J.E."/>
            <person name="Kallscheuer N."/>
            <person name="Luecker S."/>
            <person name="Lage O.M."/>
            <person name="Pohl T."/>
            <person name="Merkel B.J."/>
            <person name="Hornburger P."/>
            <person name="Mueller R.-W."/>
            <person name="Bruemmer F."/>
            <person name="Labrenz M."/>
            <person name="Spormann A.M."/>
            <person name="Op Den Camp H."/>
            <person name="Overmann J."/>
            <person name="Amann R."/>
            <person name="Jetten M.S.M."/>
            <person name="Mascher T."/>
            <person name="Medema M.H."/>
            <person name="Devos D.P."/>
            <person name="Kaster A.-K."/>
            <person name="Ovreas L."/>
            <person name="Rohde M."/>
            <person name="Galperin M.Y."/>
            <person name="Jogler C."/>
        </authorList>
    </citation>
    <scope>NUCLEOTIDE SEQUENCE [LARGE SCALE GENOMIC DNA]</scope>
    <source>
        <strain evidence="1 2">Pla52o</strain>
    </source>
</reference>
<dbReference type="PROSITE" id="PS51318">
    <property type="entry name" value="TAT"/>
    <property type="match status" value="1"/>
</dbReference>
<accession>A0A5C6CH29</accession>
<evidence type="ECO:0000313" key="2">
    <source>
        <dbReference type="Proteomes" id="UP000316304"/>
    </source>
</evidence>
<dbReference type="OrthoDB" id="9553292at2"/>
<proteinExistence type="predicted"/>
<keyword evidence="2" id="KW-1185">Reference proteome</keyword>
<comment type="caution">
    <text evidence="1">The sequence shown here is derived from an EMBL/GenBank/DDBJ whole genome shotgun (WGS) entry which is preliminary data.</text>
</comment>
<evidence type="ECO:0000313" key="1">
    <source>
        <dbReference type="EMBL" id="TWU23970.1"/>
    </source>
</evidence>